<evidence type="ECO:0000313" key="2">
    <source>
        <dbReference type="Proteomes" id="UP000254258"/>
    </source>
</evidence>
<dbReference type="Proteomes" id="UP000254258">
    <property type="component" value="Unassembled WGS sequence"/>
</dbReference>
<evidence type="ECO:0000313" key="1">
    <source>
        <dbReference type="EMBL" id="RDS78954.1"/>
    </source>
</evidence>
<dbReference type="AlphaFoldDB" id="A0A370WS61"/>
<keyword evidence="2" id="KW-1185">Reference proteome</keyword>
<dbReference type="OrthoDB" id="5298361at2"/>
<dbReference type="RefSeq" id="WP_115497416.1">
    <property type="nucleotide sequence ID" value="NZ_QRBE01000019.1"/>
</dbReference>
<dbReference type="EMBL" id="QRBE01000019">
    <property type="protein sequence ID" value="RDS78954.1"/>
    <property type="molecule type" value="Genomic_DNA"/>
</dbReference>
<proteinExistence type="predicted"/>
<accession>A0A370WS61</accession>
<comment type="caution">
    <text evidence="1">The sequence shown here is derived from an EMBL/GenBank/DDBJ whole genome shotgun (WGS) entry which is preliminary data.</text>
</comment>
<name>A0A370WS61_9GAMM</name>
<protein>
    <submittedName>
        <fullName evidence="1">Uncharacterized protein</fullName>
    </submittedName>
</protein>
<sequence>MSDDRHESDSHLRSELHIAQVVHAAISKGYQLALVVAMTATYAADILKQKLPAARSHRNVSLAAPRNRRSRGATFSEWVPDKALEGLAKTGEAGGYYFAEYFYSMSPASHRWDSFFDTAEDVADDFMTTRDTQLQVERELF</sequence>
<organism evidence="1 2">
    <name type="scientific">Dyella monticola</name>
    <dbReference type="NCBI Taxonomy" id="1927958"/>
    <lineage>
        <taxon>Bacteria</taxon>
        <taxon>Pseudomonadati</taxon>
        <taxon>Pseudomonadota</taxon>
        <taxon>Gammaproteobacteria</taxon>
        <taxon>Lysobacterales</taxon>
        <taxon>Rhodanobacteraceae</taxon>
        <taxon>Dyella</taxon>
    </lineage>
</organism>
<reference evidence="1 2" key="1">
    <citation type="submission" date="2018-07" db="EMBL/GenBank/DDBJ databases">
        <title>Dyella monticola sp. nov. and Dyella psychrodurans sp. nov. isolated from monsoon evergreen broad-leaved forest soil of Dinghu Mountain, China.</title>
        <authorList>
            <person name="Gao Z."/>
            <person name="Qiu L."/>
        </authorList>
    </citation>
    <scope>NUCLEOTIDE SEQUENCE [LARGE SCALE GENOMIC DNA]</scope>
    <source>
        <strain evidence="1 2">4G-K06</strain>
    </source>
</reference>
<gene>
    <name evidence="1" type="ORF">DWU98_20265</name>
</gene>